<dbReference type="AlphaFoldDB" id="A0A1B6CZT6"/>
<organism evidence="3">
    <name type="scientific">Clastoptera arizonana</name>
    <name type="common">Arizona spittle bug</name>
    <dbReference type="NCBI Taxonomy" id="38151"/>
    <lineage>
        <taxon>Eukaryota</taxon>
        <taxon>Metazoa</taxon>
        <taxon>Ecdysozoa</taxon>
        <taxon>Arthropoda</taxon>
        <taxon>Hexapoda</taxon>
        <taxon>Insecta</taxon>
        <taxon>Pterygota</taxon>
        <taxon>Neoptera</taxon>
        <taxon>Paraneoptera</taxon>
        <taxon>Hemiptera</taxon>
        <taxon>Auchenorrhyncha</taxon>
        <taxon>Cercopoidea</taxon>
        <taxon>Clastopteridae</taxon>
        <taxon>Clastoptera</taxon>
    </lineage>
</organism>
<dbReference type="InterPro" id="IPR003645">
    <property type="entry name" value="Fol_N"/>
</dbReference>
<feature type="non-terminal residue" evidence="3">
    <location>
        <position position="1"/>
    </location>
</feature>
<dbReference type="EMBL" id="GEDC01018358">
    <property type="protein sequence ID" value="JAS18940.1"/>
    <property type="molecule type" value="Transcribed_RNA"/>
</dbReference>
<reference evidence="3" key="1">
    <citation type="submission" date="2015-12" db="EMBL/GenBank/DDBJ databases">
        <title>De novo transcriptome assembly of four potential Pierce s Disease insect vectors from Arizona vineyards.</title>
        <authorList>
            <person name="Tassone E.E."/>
        </authorList>
    </citation>
    <scope>NUCLEOTIDE SEQUENCE</scope>
</reference>
<evidence type="ECO:0000259" key="2">
    <source>
        <dbReference type="SMART" id="SM00274"/>
    </source>
</evidence>
<feature type="domain" description="Follistatin-like" evidence="2">
    <location>
        <begin position="190"/>
        <end position="216"/>
    </location>
</feature>
<gene>
    <name evidence="3" type="ORF">g.1062</name>
</gene>
<sequence length="261" mass="28241">FFSFIFFSAVSGSSTVCSGNVGEPCITGIDCCQGICVNNTCVGGVRAVACGTTFCMEGEECFISKIDCTSSITCQIIAQCKPMRVQLEVSPCATVECLEGFVCEPVSCIIPPCPKVKAKCVLKSDPCTKNPCGWSEKCISNVDTQTYQCIPKSVCEKLYCPDDYECTTVTPDCAGDVCPPPYPDCVRVDPCKTTFCLDGYECVPQYQYSPPRGHCIAKNVCAGVQCWKGYKCQMTVMHEHCFGSPCSPILYPECVAIEINA</sequence>
<evidence type="ECO:0000313" key="3">
    <source>
        <dbReference type="EMBL" id="JAS18940.1"/>
    </source>
</evidence>
<feature type="chain" id="PRO_5008580806" description="Follistatin-like domain-containing protein" evidence="1">
    <location>
        <begin position="19"/>
        <end position="261"/>
    </location>
</feature>
<name>A0A1B6CZT6_9HEMI</name>
<dbReference type="SMART" id="SM00274">
    <property type="entry name" value="FOLN"/>
    <property type="match status" value="3"/>
</dbReference>
<keyword evidence="1" id="KW-0732">Signal</keyword>
<feature type="domain" description="Follistatin-like" evidence="2">
    <location>
        <begin position="91"/>
        <end position="121"/>
    </location>
</feature>
<protein>
    <recommendedName>
        <fullName evidence="2">Follistatin-like domain-containing protein</fullName>
    </recommendedName>
</protein>
<feature type="domain" description="Follistatin-like" evidence="2">
    <location>
        <begin position="220"/>
        <end position="247"/>
    </location>
</feature>
<evidence type="ECO:0000256" key="1">
    <source>
        <dbReference type="SAM" id="SignalP"/>
    </source>
</evidence>
<feature type="signal peptide" evidence="1">
    <location>
        <begin position="1"/>
        <end position="18"/>
    </location>
</feature>
<accession>A0A1B6CZT6</accession>
<proteinExistence type="predicted"/>